<accession>A0A2R6AYA1</accession>
<feature type="domain" description="Major facilitator superfamily (MFS) profile" evidence="6">
    <location>
        <begin position="1"/>
        <end position="422"/>
    </location>
</feature>
<comment type="subcellular location">
    <subcellularLocation>
        <location evidence="1">Cell membrane</location>
        <topology evidence="1">Multi-pass membrane protein</topology>
    </subcellularLocation>
</comment>
<dbReference type="InterPro" id="IPR011701">
    <property type="entry name" value="MFS"/>
</dbReference>
<keyword evidence="4" id="KW-0769">Symport</keyword>
<feature type="transmembrane region" description="Helical" evidence="5">
    <location>
        <begin position="105"/>
        <end position="123"/>
    </location>
</feature>
<feature type="transmembrane region" description="Helical" evidence="5">
    <location>
        <begin position="144"/>
        <end position="167"/>
    </location>
</feature>
<evidence type="ECO:0000256" key="5">
    <source>
        <dbReference type="SAM" id="Phobius"/>
    </source>
</evidence>
<feature type="transmembrane region" description="Helical" evidence="5">
    <location>
        <begin position="20"/>
        <end position="41"/>
    </location>
</feature>
<evidence type="ECO:0000313" key="8">
    <source>
        <dbReference type="Proteomes" id="UP000240322"/>
    </source>
</evidence>
<dbReference type="InterPro" id="IPR020846">
    <property type="entry name" value="MFS_dom"/>
</dbReference>
<feature type="transmembrane region" description="Helical" evidence="5">
    <location>
        <begin position="331"/>
        <end position="353"/>
    </location>
</feature>
<feature type="transmembrane region" description="Helical" evidence="5">
    <location>
        <begin position="396"/>
        <end position="413"/>
    </location>
</feature>
<evidence type="ECO:0000256" key="1">
    <source>
        <dbReference type="ARBA" id="ARBA00004651"/>
    </source>
</evidence>
<keyword evidence="5" id="KW-0812">Transmembrane</keyword>
<organism evidence="7 8">
    <name type="scientific">Candidatus Marsarchaeota G2 archaeon OSP_D</name>
    <dbReference type="NCBI Taxonomy" id="1978157"/>
    <lineage>
        <taxon>Archaea</taxon>
        <taxon>Candidatus Marsarchaeota</taxon>
        <taxon>Candidatus Marsarchaeota group 2</taxon>
    </lineage>
</organism>
<proteinExistence type="predicted"/>
<dbReference type="SUPFAM" id="SSF103473">
    <property type="entry name" value="MFS general substrate transporter"/>
    <property type="match status" value="1"/>
</dbReference>
<dbReference type="Pfam" id="PF07690">
    <property type="entry name" value="MFS_1"/>
    <property type="match status" value="1"/>
</dbReference>
<evidence type="ECO:0000256" key="3">
    <source>
        <dbReference type="ARBA" id="ARBA00022475"/>
    </source>
</evidence>
<protein>
    <recommendedName>
        <fullName evidence="6">Major facilitator superfamily (MFS) profile domain-containing protein</fullName>
    </recommendedName>
</protein>
<dbReference type="GO" id="GO:0005886">
    <property type="term" value="C:plasma membrane"/>
    <property type="evidence" value="ECO:0007669"/>
    <property type="project" value="UniProtKB-SubCell"/>
</dbReference>
<feature type="transmembrane region" description="Helical" evidence="5">
    <location>
        <begin position="47"/>
        <end position="65"/>
    </location>
</feature>
<keyword evidence="3" id="KW-1003">Cell membrane</keyword>
<comment type="caution">
    <text evidence="7">The sequence shown here is derived from an EMBL/GenBank/DDBJ whole genome shotgun (WGS) entry which is preliminary data.</text>
</comment>
<dbReference type="Proteomes" id="UP000240322">
    <property type="component" value="Unassembled WGS sequence"/>
</dbReference>
<dbReference type="PANTHER" id="PTHR43528:SF1">
    <property type="entry name" value="ALPHA-KETOGLUTARATE PERMEASE"/>
    <property type="match status" value="1"/>
</dbReference>
<reference evidence="7 8" key="1">
    <citation type="submission" date="2017-04" db="EMBL/GenBank/DDBJ databases">
        <title>Novel microbial lineages endemic to geothermal iron-oxide mats fill important gaps in the evolutionary history of Archaea.</title>
        <authorList>
            <person name="Jay Z.J."/>
            <person name="Beam J.P."/>
            <person name="Dlakic M."/>
            <person name="Rusch D.B."/>
            <person name="Kozubal M.A."/>
            <person name="Inskeep W.P."/>
        </authorList>
    </citation>
    <scope>NUCLEOTIDE SEQUENCE [LARGE SCALE GENOMIC DNA]</scope>
    <source>
        <strain evidence="7">OSP_D</strain>
    </source>
</reference>
<keyword evidence="5" id="KW-0472">Membrane</keyword>
<evidence type="ECO:0000313" key="7">
    <source>
        <dbReference type="EMBL" id="PSN91370.1"/>
    </source>
</evidence>
<dbReference type="Gene3D" id="1.20.1250.20">
    <property type="entry name" value="MFS general substrate transporter like domains"/>
    <property type="match status" value="1"/>
</dbReference>
<dbReference type="InterPro" id="IPR051084">
    <property type="entry name" value="H+-coupled_symporters"/>
</dbReference>
<keyword evidence="2" id="KW-0813">Transport</keyword>
<evidence type="ECO:0000256" key="4">
    <source>
        <dbReference type="ARBA" id="ARBA00022847"/>
    </source>
</evidence>
<feature type="transmembrane region" description="Helical" evidence="5">
    <location>
        <begin position="303"/>
        <end position="325"/>
    </location>
</feature>
<dbReference type="PANTHER" id="PTHR43528">
    <property type="entry name" value="ALPHA-KETOGLUTARATE PERMEASE"/>
    <property type="match status" value="1"/>
</dbReference>
<name>A0A2R6AYA1_9ARCH</name>
<sequence>MLDVSRRIDAAKWSRPHWAIFASTSIGYLMWGVIGSLAYLFYPSVNAVWFLVAPVIGQLAGDLGLSYLSDRRLGRKAAFYLTMMLYGVGSLIIVITTALISSAPYYPYLVAFGIVLAEIGVEGEVPVSLSYQAETMPLRERERILVLTPNFDNVGAALAALVGFVVYGAVGSHYVELQVLGYFAFALTLIAFVVRYLVPESARWLAHSGRVEEAKKIVSGLEASEQGASKPLNKSSSLTGRFLFLLLIGVSQYLTYGLMAYVVADYYFSGNTVNFVVLVANLAAAITGFIIPLFITRVSMRKYGFGVFVGGALSMLPILYTLNLLGSSMVLFYLFLAVNMAFSEMAWSVRTVLEPLLMPTKLRAFMVGLIRLGPILGYTASLYLTSTLSVRQFVEYNLALWAVGALATLYWLLRGYDVQGVSLEDTAGETLTLQTSVNTSEKREA</sequence>
<feature type="transmembrane region" description="Helical" evidence="5">
    <location>
        <begin position="275"/>
        <end position="296"/>
    </location>
</feature>
<feature type="transmembrane region" description="Helical" evidence="5">
    <location>
        <begin position="365"/>
        <end position="384"/>
    </location>
</feature>
<evidence type="ECO:0000256" key="2">
    <source>
        <dbReference type="ARBA" id="ARBA00022448"/>
    </source>
</evidence>
<feature type="transmembrane region" description="Helical" evidence="5">
    <location>
        <begin position="179"/>
        <end position="198"/>
    </location>
</feature>
<dbReference type="InterPro" id="IPR036259">
    <property type="entry name" value="MFS_trans_sf"/>
</dbReference>
<feature type="transmembrane region" description="Helical" evidence="5">
    <location>
        <begin position="77"/>
        <end position="99"/>
    </location>
</feature>
<dbReference type="EMBL" id="NEXE01000027">
    <property type="protein sequence ID" value="PSN91370.1"/>
    <property type="molecule type" value="Genomic_DNA"/>
</dbReference>
<evidence type="ECO:0000259" key="6">
    <source>
        <dbReference type="PROSITE" id="PS50850"/>
    </source>
</evidence>
<feature type="transmembrane region" description="Helical" evidence="5">
    <location>
        <begin position="242"/>
        <end position="263"/>
    </location>
</feature>
<keyword evidence="5" id="KW-1133">Transmembrane helix</keyword>
<dbReference type="AlphaFoldDB" id="A0A2R6AYA1"/>
<gene>
    <name evidence="7" type="ORF">B9Q03_04380</name>
</gene>
<dbReference type="PROSITE" id="PS50850">
    <property type="entry name" value="MFS"/>
    <property type="match status" value="1"/>
</dbReference>
<dbReference type="GO" id="GO:0015293">
    <property type="term" value="F:symporter activity"/>
    <property type="evidence" value="ECO:0007669"/>
    <property type="project" value="UniProtKB-KW"/>
</dbReference>